<evidence type="ECO:0000256" key="5">
    <source>
        <dbReference type="ARBA" id="ARBA00023043"/>
    </source>
</evidence>
<sequence>MVSEAVEKKLYEAASKGDVTTLQQLVHEDPYLVHGVSFPCSRNLLHVAVMHGHITFVEQVLKLNPRLARGSDSQKSSPLHIAADEGDLEITKRLMLVAPEMCWCRDDQGMNPVHIAAVKGRCMVLAELLQRDLFPARERVHRGQTALHLCVKHCQIETLKALVEELGDLVCAKDDDGETPLHLAVRSNQLEIVRYLVESTTGKTALDILHESFQDTSTSLEMRRILHGFSSQSMAQHFPKLTDTTMVVAVLIAAMAFQATVSPPGGVWQEDTPSHNAGRAVMATTHPKVYKHFIGATTTAFISAFFTILLISTGAPTVGHIAATVASVFAIVYVLLFLYFPTRMLVSWSLRRIQRLQQDLTADPDNLTKRALVSTYVRLRSCLQVLTTAPVKIYSMLTVG</sequence>
<accession>A0ABD1GF64</accession>
<protein>
    <submittedName>
        <fullName evidence="10">Ankyrin repeat-containing protein-like protein</fullName>
    </submittedName>
</protein>
<comment type="caution">
    <text evidence="10">The sequence shown here is derived from an EMBL/GenBank/DDBJ whole genome shotgun (WGS) entry which is preliminary data.</text>
</comment>
<keyword evidence="11" id="KW-1185">Reference proteome</keyword>
<evidence type="ECO:0000256" key="1">
    <source>
        <dbReference type="ARBA" id="ARBA00004141"/>
    </source>
</evidence>
<keyword evidence="4 8" id="KW-1133">Transmembrane helix</keyword>
<dbReference type="InterPro" id="IPR026961">
    <property type="entry name" value="PGG_dom"/>
</dbReference>
<dbReference type="Pfam" id="PF12796">
    <property type="entry name" value="Ank_2"/>
    <property type="match status" value="2"/>
</dbReference>
<reference evidence="10 11" key="1">
    <citation type="submission" date="2024-06" db="EMBL/GenBank/DDBJ databases">
        <title>A chromosome level genome sequence of Diviner's sage (Salvia divinorum).</title>
        <authorList>
            <person name="Ford S.A."/>
            <person name="Ro D.-K."/>
            <person name="Ness R.W."/>
            <person name="Phillips M.A."/>
        </authorList>
    </citation>
    <scope>NUCLEOTIDE SEQUENCE [LARGE SCALE GENOMIC DNA]</scope>
    <source>
        <strain evidence="10">SAF-2024a</strain>
        <tissue evidence="10">Leaf</tissue>
    </source>
</reference>
<feature type="domain" description="PGG" evidence="9">
    <location>
        <begin position="240"/>
        <end position="337"/>
    </location>
</feature>
<evidence type="ECO:0000256" key="8">
    <source>
        <dbReference type="SAM" id="Phobius"/>
    </source>
</evidence>
<keyword evidence="3" id="KW-0677">Repeat</keyword>
<feature type="repeat" description="ANK" evidence="7">
    <location>
        <begin position="176"/>
        <end position="208"/>
    </location>
</feature>
<keyword evidence="2 8" id="KW-0812">Transmembrane</keyword>
<evidence type="ECO:0000256" key="6">
    <source>
        <dbReference type="ARBA" id="ARBA00023136"/>
    </source>
</evidence>
<dbReference type="Gene3D" id="1.25.40.20">
    <property type="entry name" value="Ankyrin repeat-containing domain"/>
    <property type="match status" value="2"/>
</dbReference>
<name>A0ABD1GF64_SALDI</name>
<dbReference type="GO" id="GO:0016020">
    <property type="term" value="C:membrane"/>
    <property type="evidence" value="ECO:0007669"/>
    <property type="project" value="UniProtKB-SubCell"/>
</dbReference>
<evidence type="ECO:0000256" key="4">
    <source>
        <dbReference type="ARBA" id="ARBA00022989"/>
    </source>
</evidence>
<dbReference type="PANTHER" id="PTHR24186">
    <property type="entry name" value="PROTEIN PHOSPHATASE 1 REGULATORY SUBUNIT"/>
    <property type="match status" value="1"/>
</dbReference>
<evidence type="ECO:0000313" key="11">
    <source>
        <dbReference type="Proteomes" id="UP001567538"/>
    </source>
</evidence>
<evidence type="ECO:0000256" key="7">
    <source>
        <dbReference type="PROSITE-ProRule" id="PRU00023"/>
    </source>
</evidence>
<evidence type="ECO:0000256" key="3">
    <source>
        <dbReference type="ARBA" id="ARBA00022737"/>
    </source>
</evidence>
<dbReference type="InterPro" id="IPR002110">
    <property type="entry name" value="Ankyrin_rpt"/>
</dbReference>
<dbReference type="InterPro" id="IPR036770">
    <property type="entry name" value="Ankyrin_rpt-contain_sf"/>
</dbReference>
<dbReference type="Pfam" id="PF13962">
    <property type="entry name" value="PGG"/>
    <property type="match status" value="1"/>
</dbReference>
<dbReference type="SUPFAM" id="SSF48403">
    <property type="entry name" value="Ankyrin repeat"/>
    <property type="match status" value="1"/>
</dbReference>
<evidence type="ECO:0000313" key="10">
    <source>
        <dbReference type="EMBL" id="KAL1541869.1"/>
    </source>
</evidence>
<dbReference type="PANTHER" id="PTHR24186:SF37">
    <property type="entry name" value="PGG DOMAIN-CONTAINING PROTEIN"/>
    <property type="match status" value="1"/>
</dbReference>
<keyword evidence="6 8" id="KW-0472">Membrane</keyword>
<dbReference type="PROSITE" id="PS50088">
    <property type="entry name" value="ANK_REPEAT"/>
    <property type="match status" value="1"/>
</dbReference>
<dbReference type="EMBL" id="JBEAFC010000009">
    <property type="protein sequence ID" value="KAL1541869.1"/>
    <property type="molecule type" value="Genomic_DNA"/>
</dbReference>
<comment type="subcellular location">
    <subcellularLocation>
        <location evidence="1">Membrane</location>
        <topology evidence="1">Multi-pass membrane protein</topology>
    </subcellularLocation>
</comment>
<proteinExistence type="predicted"/>
<gene>
    <name evidence="10" type="ORF">AAHA92_26037</name>
</gene>
<organism evidence="10 11">
    <name type="scientific">Salvia divinorum</name>
    <name type="common">Maria pastora</name>
    <name type="synonym">Diviner's sage</name>
    <dbReference type="NCBI Taxonomy" id="28513"/>
    <lineage>
        <taxon>Eukaryota</taxon>
        <taxon>Viridiplantae</taxon>
        <taxon>Streptophyta</taxon>
        <taxon>Embryophyta</taxon>
        <taxon>Tracheophyta</taxon>
        <taxon>Spermatophyta</taxon>
        <taxon>Magnoliopsida</taxon>
        <taxon>eudicotyledons</taxon>
        <taxon>Gunneridae</taxon>
        <taxon>Pentapetalae</taxon>
        <taxon>asterids</taxon>
        <taxon>lamiids</taxon>
        <taxon>Lamiales</taxon>
        <taxon>Lamiaceae</taxon>
        <taxon>Nepetoideae</taxon>
        <taxon>Mentheae</taxon>
        <taxon>Salviinae</taxon>
        <taxon>Salvia</taxon>
        <taxon>Salvia subgen. Calosphace</taxon>
    </lineage>
</organism>
<dbReference type="SMART" id="SM00248">
    <property type="entry name" value="ANK"/>
    <property type="match status" value="5"/>
</dbReference>
<dbReference type="PROSITE" id="PS50297">
    <property type="entry name" value="ANK_REP_REGION"/>
    <property type="match status" value="1"/>
</dbReference>
<feature type="transmembrane region" description="Helical" evidence="8">
    <location>
        <begin position="321"/>
        <end position="342"/>
    </location>
</feature>
<keyword evidence="5 7" id="KW-0040">ANK repeat</keyword>
<dbReference type="Proteomes" id="UP001567538">
    <property type="component" value="Unassembled WGS sequence"/>
</dbReference>
<feature type="transmembrane region" description="Helical" evidence="8">
    <location>
        <begin position="293"/>
        <end position="315"/>
    </location>
</feature>
<evidence type="ECO:0000256" key="2">
    <source>
        <dbReference type="ARBA" id="ARBA00022692"/>
    </source>
</evidence>
<evidence type="ECO:0000259" key="9">
    <source>
        <dbReference type="Pfam" id="PF13962"/>
    </source>
</evidence>
<dbReference type="AlphaFoldDB" id="A0ABD1GF64"/>